<dbReference type="AlphaFoldDB" id="A0AAE2VCX9"/>
<dbReference type="CDD" id="cd08994">
    <property type="entry name" value="GH43_62_32_68_117_130-like"/>
    <property type="match status" value="1"/>
</dbReference>
<dbReference type="SUPFAM" id="SSF75005">
    <property type="entry name" value="Arabinanase/levansucrase/invertase"/>
    <property type="match status" value="2"/>
</dbReference>
<keyword evidence="1" id="KW-0732">Signal</keyword>
<organism evidence="2 3">
    <name type="scientific">Oceaniferula flava</name>
    <dbReference type="NCBI Taxonomy" id="2800421"/>
    <lineage>
        <taxon>Bacteria</taxon>
        <taxon>Pseudomonadati</taxon>
        <taxon>Verrucomicrobiota</taxon>
        <taxon>Verrucomicrobiia</taxon>
        <taxon>Verrucomicrobiales</taxon>
        <taxon>Verrucomicrobiaceae</taxon>
        <taxon>Oceaniferula</taxon>
    </lineage>
</organism>
<keyword evidence="3" id="KW-1185">Reference proteome</keyword>
<reference evidence="2" key="1">
    <citation type="submission" date="2021-01" db="EMBL/GenBank/DDBJ databases">
        <title>Modified the classification status of verrucomicrobia.</title>
        <authorList>
            <person name="Feng X."/>
        </authorList>
    </citation>
    <scope>NUCLEOTIDE SEQUENCE</scope>
    <source>
        <strain evidence="2">5K15</strain>
    </source>
</reference>
<comment type="caution">
    <text evidence="2">The sequence shown here is derived from an EMBL/GenBank/DDBJ whole genome shotgun (WGS) entry which is preliminary data.</text>
</comment>
<evidence type="ECO:0000313" key="3">
    <source>
        <dbReference type="Proteomes" id="UP000634206"/>
    </source>
</evidence>
<dbReference type="GO" id="GO:0016787">
    <property type="term" value="F:hydrolase activity"/>
    <property type="evidence" value="ECO:0007669"/>
    <property type="project" value="UniProtKB-KW"/>
</dbReference>
<name>A0AAE2VCX9_9BACT</name>
<proteinExistence type="predicted"/>
<dbReference type="EMBL" id="JAENIG010000007">
    <property type="protein sequence ID" value="MBK1855506.1"/>
    <property type="molecule type" value="Genomic_DNA"/>
</dbReference>
<dbReference type="Gene3D" id="2.115.10.20">
    <property type="entry name" value="Glycosyl hydrolase domain, family 43"/>
    <property type="match status" value="2"/>
</dbReference>
<sequence length="346" mass="38881">MKFTSLLLAAIVTGLFSHAAIAVEESAFVQSLVPGPYILPSDEGSWTWGMAPIYDEKGKVHVFNSVIPNRDQGGDWKKNSKIVHWVADRPEGPYTLLGDVFVSDQASYHNPQISKVGDTYVLVFLLNRHQDENGSKQEVGIATAKSLQGPWMESPYNPILRATQENGQHASNPSFVVTPDGKFRIYHKTMTTVDGEIFREISLATSDHIEGPYTMTKENPVLSYAKQKLDIEDPYAFYYKGSYYMIVEDRQNVKGMLEGKPQGKARLGGFRPGLIYQSKDGIHWGLPKVGYQTNHLYYGHELARSERPSILWKNGEPEYLYLACHDDQPSAGYILKIDGWKGEVSK</sequence>
<feature type="chain" id="PRO_5042257675" evidence="1">
    <location>
        <begin position="20"/>
        <end position="346"/>
    </location>
</feature>
<protein>
    <submittedName>
        <fullName evidence="2">Glycoside hydrolase family protein</fullName>
    </submittedName>
</protein>
<dbReference type="InterPro" id="IPR023296">
    <property type="entry name" value="Glyco_hydro_beta-prop_sf"/>
</dbReference>
<dbReference type="RefSeq" id="WP_309490118.1">
    <property type="nucleotide sequence ID" value="NZ_JAENIG010000007.1"/>
</dbReference>
<dbReference type="Proteomes" id="UP000634206">
    <property type="component" value="Unassembled WGS sequence"/>
</dbReference>
<keyword evidence="2" id="KW-0378">Hydrolase</keyword>
<feature type="signal peptide" evidence="1">
    <location>
        <begin position="1"/>
        <end position="19"/>
    </location>
</feature>
<gene>
    <name evidence="2" type="ORF">JIN83_11090</name>
</gene>
<accession>A0AAE2VCX9</accession>
<evidence type="ECO:0000313" key="2">
    <source>
        <dbReference type="EMBL" id="MBK1855506.1"/>
    </source>
</evidence>
<evidence type="ECO:0000256" key="1">
    <source>
        <dbReference type="SAM" id="SignalP"/>
    </source>
</evidence>